<dbReference type="EMBL" id="LDAU01000157">
    <property type="protein sequence ID" value="KRX02117.1"/>
    <property type="molecule type" value="Genomic_DNA"/>
</dbReference>
<protein>
    <submittedName>
        <fullName evidence="2">Uncharacterized protein</fullName>
    </submittedName>
</protein>
<keyword evidence="3" id="KW-1185">Reference proteome</keyword>
<gene>
    <name evidence="2" type="ORF">PPERSA_06312</name>
</gene>
<proteinExistence type="predicted"/>
<comment type="caution">
    <text evidence="2">The sequence shown here is derived from an EMBL/GenBank/DDBJ whole genome shotgun (WGS) entry which is preliminary data.</text>
</comment>
<sequence>MQKSSQILIRHSSIENLKKYEQFEEKQKAQKILDQRKQRISFKTNDQIQSRLSVTQFKDDKYLFRRKTLLNGNLTARESKEIQIPQYQLKQSFNENKRQSLLAKRNSQNLQQQRQNSMNKSVRVSHQFNIVNDRVKKKRLTMINLSEMLKKESEFLKKQGYGKFTLESDTSSFLSDITSEQSQDNTNSDSSQNKNQTELKKYKNSIKMSLQINEEDDQLEFSNKNKIEESEKNKRIQNNKDQQILADEEQTMDLLKNNALGKIKFDINQYSKEQQDYLNKLQINNNELLMWTNENIQNMYEKAHMLFEMDIVNAYIAYKQHKSLKNNQGKPYTQITKWAKFKQQQEQDEKQKLEKLEKLQQLSSRQVLTNVYNRQSTQNIKEITKKQSYSGMNSTTYRESFYQSNKNLESFRKSNLGFKTQRSIADQLKYKKEVFEINNLEMDAQELKFKNQQMANQMLKKAFDKKLKLGQFKKK</sequence>
<organism evidence="2 3">
    <name type="scientific">Pseudocohnilembus persalinus</name>
    <name type="common">Ciliate</name>
    <dbReference type="NCBI Taxonomy" id="266149"/>
    <lineage>
        <taxon>Eukaryota</taxon>
        <taxon>Sar</taxon>
        <taxon>Alveolata</taxon>
        <taxon>Ciliophora</taxon>
        <taxon>Intramacronucleata</taxon>
        <taxon>Oligohymenophorea</taxon>
        <taxon>Scuticociliatia</taxon>
        <taxon>Philasterida</taxon>
        <taxon>Pseudocohnilembidae</taxon>
        <taxon>Pseudocohnilembus</taxon>
    </lineage>
</organism>
<evidence type="ECO:0000313" key="3">
    <source>
        <dbReference type="Proteomes" id="UP000054937"/>
    </source>
</evidence>
<dbReference type="AlphaFoldDB" id="A0A0V0QJ90"/>
<evidence type="ECO:0000313" key="2">
    <source>
        <dbReference type="EMBL" id="KRX02117.1"/>
    </source>
</evidence>
<feature type="compositionally biased region" description="Low complexity" evidence="1">
    <location>
        <begin position="181"/>
        <end position="196"/>
    </location>
</feature>
<accession>A0A0V0QJ90</accession>
<name>A0A0V0QJ90_PSEPJ</name>
<dbReference type="Proteomes" id="UP000054937">
    <property type="component" value="Unassembled WGS sequence"/>
</dbReference>
<feature type="region of interest" description="Disordered" evidence="1">
    <location>
        <begin position="177"/>
        <end position="196"/>
    </location>
</feature>
<dbReference type="InParanoid" id="A0A0V0QJ90"/>
<reference evidence="2 3" key="1">
    <citation type="journal article" date="2015" name="Sci. Rep.">
        <title>Genome of the facultative scuticociliatosis pathogen Pseudocohnilembus persalinus provides insight into its virulence through horizontal gene transfer.</title>
        <authorList>
            <person name="Xiong J."/>
            <person name="Wang G."/>
            <person name="Cheng J."/>
            <person name="Tian M."/>
            <person name="Pan X."/>
            <person name="Warren A."/>
            <person name="Jiang C."/>
            <person name="Yuan D."/>
            <person name="Miao W."/>
        </authorList>
    </citation>
    <scope>NUCLEOTIDE SEQUENCE [LARGE SCALE GENOMIC DNA]</scope>
    <source>
        <strain evidence="2">36N120E</strain>
    </source>
</reference>
<evidence type="ECO:0000256" key="1">
    <source>
        <dbReference type="SAM" id="MobiDB-lite"/>
    </source>
</evidence>